<name>A0A081B561_PHYNI</name>
<proteinExistence type="predicted"/>
<dbReference type="AlphaFoldDB" id="A0A081B561"/>
<sequence>MALVNRLNIDFTTDVREAFTTDPRTEKLCEMMAVPSPIQMGILTILKWVF</sequence>
<dbReference type="EMBL" id="ANJA01000050">
    <property type="protein sequence ID" value="ETO86272.1"/>
    <property type="molecule type" value="Genomic_DNA"/>
</dbReference>
<gene>
    <name evidence="1" type="ORF">F444_00175</name>
</gene>
<protein>
    <submittedName>
        <fullName evidence="1">Uncharacterized protein</fullName>
    </submittedName>
</protein>
<comment type="caution">
    <text evidence="1">The sequence shown here is derived from an EMBL/GenBank/DDBJ whole genome shotgun (WGS) entry which is preliminary data.</text>
</comment>
<reference evidence="1 2" key="1">
    <citation type="submission" date="2013-11" db="EMBL/GenBank/DDBJ databases">
        <title>The Genome Sequence of Phytophthora parasitica P1976.</title>
        <authorList>
            <consortium name="The Broad Institute Genomics Platform"/>
            <person name="Russ C."/>
            <person name="Tyler B."/>
            <person name="Panabieres F."/>
            <person name="Shan W."/>
            <person name="Tripathy S."/>
            <person name="Grunwald N."/>
            <person name="Machado M."/>
            <person name="Johnson C.S."/>
            <person name="Walker B."/>
            <person name="Young S."/>
            <person name="Zeng Q."/>
            <person name="Gargeya S."/>
            <person name="Fitzgerald M."/>
            <person name="Haas B."/>
            <person name="Abouelleil A."/>
            <person name="Allen A.W."/>
            <person name="Alvarado L."/>
            <person name="Arachchi H.M."/>
            <person name="Berlin A.M."/>
            <person name="Chapman S.B."/>
            <person name="Gainer-Dewar J."/>
            <person name="Goldberg J."/>
            <person name="Griggs A."/>
            <person name="Gujja S."/>
            <person name="Hansen M."/>
            <person name="Howarth C."/>
            <person name="Imamovic A."/>
            <person name="Ireland A."/>
            <person name="Larimer J."/>
            <person name="McCowan C."/>
            <person name="Murphy C."/>
            <person name="Pearson M."/>
            <person name="Poon T.W."/>
            <person name="Priest M."/>
            <person name="Roberts A."/>
            <person name="Saif S."/>
            <person name="Shea T."/>
            <person name="Sisk P."/>
            <person name="Sykes S."/>
            <person name="Wortman J."/>
            <person name="Nusbaum C."/>
            <person name="Birren B."/>
        </authorList>
    </citation>
    <scope>NUCLEOTIDE SEQUENCE [LARGE SCALE GENOMIC DNA]</scope>
    <source>
        <strain evidence="1 2">P1976</strain>
    </source>
</reference>
<evidence type="ECO:0000313" key="2">
    <source>
        <dbReference type="Proteomes" id="UP000028582"/>
    </source>
</evidence>
<organism evidence="1 2">
    <name type="scientific">Phytophthora nicotianae P1976</name>
    <dbReference type="NCBI Taxonomy" id="1317066"/>
    <lineage>
        <taxon>Eukaryota</taxon>
        <taxon>Sar</taxon>
        <taxon>Stramenopiles</taxon>
        <taxon>Oomycota</taxon>
        <taxon>Peronosporomycetes</taxon>
        <taxon>Peronosporales</taxon>
        <taxon>Peronosporaceae</taxon>
        <taxon>Phytophthora</taxon>
    </lineage>
</organism>
<accession>A0A081B561</accession>
<dbReference type="Proteomes" id="UP000028582">
    <property type="component" value="Unassembled WGS sequence"/>
</dbReference>
<evidence type="ECO:0000313" key="1">
    <source>
        <dbReference type="EMBL" id="ETO86272.1"/>
    </source>
</evidence>